<dbReference type="SUPFAM" id="SSF53223">
    <property type="entry name" value="Aminoacid dehydrogenase-like, N-terminal domain"/>
    <property type="match status" value="1"/>
</dbReference>
<dbReference type="PANTHER" id="PTHR21089">
    <property type="entry name" value="SHIKIMATE DEHYDROGENASE"/>
    <property type="match status" value="1"/>
</dbReference>
<feature type="domain" description="SDH C-terminal" evidence="4">
    <location>
        <begin position="256"/>
        <end position="284"/>
    </location>
</feature>
<dbReference type="InterPro" id="IPR041121">
    <property type="entry name" value="SDH_C"/>
</dbReference>
<dbReference type="GO" id="GO:0004764">
    <property type="term" value="F:shikimate 3-dehydrogenase (NADP+) activity"/>
    <property type="evidence" value="ECO:0007669"/>
    <property type="project" value="UniProtKB-EC"/>
</dbReference>
<dbReference type="NCBIfam" id="NF001311">
    <property type="entry name" value="PRK00258.1-3"/>
    <property type="match status" value="1"/>
</dbReference>
<dbReference type="Proteomes" id="UP001596298">
    <property type="component" value="Unassembled WGS sequence"/>
</dbReference>
<proteinExistence type="predicted"/>
<dbReference type="EC" id="1.1.1.25" evidence="5"/>
<sequence length="291" mass="30371">MVPEPSRQVLTRHRAAVLGKPIAHSMSPVLHRAAYEARGMTDWSYDIRECDAASLRDLVSGLGPTWRGLSLTRPLKEEALLIADSASDVALRTGAVNTLIHVGRGWHGENTDIIGIREALRDAGIMAGAVPRAVVIGSGATARSALAALADLEVAEVVFVVRKDMRASTLAQARDHGFRVVVLGEAEGAAAVLETPLVISTIPAGTADSLAGAMAELGVAADAATTGRVLLDVVYAGWPTELAATAAAYGARIVPGIEMLIHQGAAQFQLMTGSPAPLEVMRRAGRAALLR</sequence>
<comment type="caution">
    <text evidence="5">The sequence shown here is derived from an EMBL/GenBank/DDBJ whole genome shotgun (WGS) entry which is preliminary data.</text>
</comment>
<accession>A0ABW2AK99</accession>
<dbReference type="SUPFAM" id="SSF51735">
    <property type="entry name" value="NAD(P)-binding Rossmann-fold domains"/>
    <property type="match status" value="1"/>
</dbReference>
<dbReference type="Gene3D" id="3.40.50.10860">
    <property type="entry name" value="Leucine Dehydrogenase, chain A, domain 1"/>
    <property type="match status" value="1"/>
</dbReference>
<dbReference type="InterPro" id="IPR036291">
    <property type="entry name" value="NAD(P)-bd_dom_sf"/>
</dbReference>
<feature type="domain" description="Shikimate dehydrogenase substrate binding N-terminal" evidence="3">
    <location>
        <begin position="17"/>
        <end position="99"/>
    </location>
</feature>
<keyword evidence="2" id="KW-0028">Amino-acid biosynthesis</keyword>
<evidence type="ECO:0000259" key="3">
    <source>
        <dbReference type="Pfam" id="PF08501"/>
    </source>
</evidence>
<dbReference type="Pfam" id="PF08501">
    <property type="entry name" value="Shikimate_dh_N"/>
    <property type="match status" value="1"/>
</dbReference>
<comment type="pathway">
    <text evidence="1">Metabolic intermediate biosynthesis; chorismate biosynthesis; chorismate from D-erythrose 4-phosphate and phosphoenolpyruvate: step 4/7.</text>
</comment>
<keyword evidence="5" id="KW-0560">Oxidoreductase</keyword>
<dbReference type="Pfam" id="PF18317">
    <property type="entry name" value="SDH_C"/>
    <property type="match status" value="1"/>
</dbReference>
<organism evidence="5 6">
    <name type="scientific">Flexivirga alba</name>
    <dbReference type="NCBI Taxonomy" id="702742"/>
    <lineage>
        <taxon>Bacteria</taxon>
        <taxon>Bacillati</taxon>
        <taxon>Actinomycetota</taxon>
        <taxon>Actinomycetes</taxon>
        <taxon>Micrococcales</taxon>
        <taxon>Dermacoccaceae</taxon>
        <taxon>Flexivirga</taxon>
    </lineage>
</organism>
<evidence type="ECO:0000256" key="2">
    <source>
        <dbReference type="ARBA" id="ARBA00023141"/>
    </source>
</evidence>
<protein>
    <submittedName>
        <fullName evidence="5">Shikimate dehydrogenase</fullName>
        <ecNumber evidence="5">1.1.1.25</ecNumber>
    </submittedName>
</protein>
<dbReference type="InterPro" id="IPR046346">
    <property type="entry name" value="Aminoacid_DH-like_N_sf"/>
</dbReference>
<dbReference type="InterPro" id="IPR022893">
    <property type="entry name" value="Shikimate_DH_fam"/>
</dbReference>
<keyword evidence="6" id="KW-1185">Reference proteome</keyword>
<dbReference type="InterPro" id="IPR010110">
    <property type="entry name" value="Shikimate_DH_AroM-type"/>
</dbReference>
<dbReference type="RefSeq" id="WP_382404038.1">
    <property type="nucleotide sequence ID" value="NZ_JBHSWH010000001.1"/>
</dbReference>
<dbReference type="EMBL" id="JBHSWH010000001">
    <property type="protein sequence ID" value="MFC6707368.1"/>
    <property type="molecule type" value="Genomic_DNA"/>
</dbReference>
<evidence type="ECO:0000313" key="6">
    <source>
        <dbReference type="Proteomes" id="UP001596298"/>
    </source>
</evidence>
<reference evidence="6" key="1">
    <citation type="journal article" date="2019" name="Int. J. Syst. Evol. Microbiol.">
        <title>The Global Catalogue of Microorganisms (GCM) 10K type strain sequencing project: providing services to taxonomists for standard genome sequencing and annotation.</title>
        <authorList>
            <consortium name="The Broad Institute Genomics Platform"/>
            <consortium name="The Broad Institute Genome Sequencing Center for Infectious Disease"/>
            <person name="Wu L."/>
            <person name="Ma J."/>
        </authorList>
    </citation>
    <scope>NUCLEOTIDE SEQUENCE [LARGE SCALE GENOMIC DNA]</scope>
    <source>
        <strain evidence="6">CCUG 58127</strain>
    </source>
</reference>
<evidence type="ECO:0000256" key="1">
    <source>
        <dbReference type="ARBA" id="ARBA00004871"/>
    </source>
</evidence>
<gene>
    <name evidence="5" type="ORF">ACFQDH_19465</name>
</gene>
<name>A0ABW2AK99_9MICO</name>
<evidence type="ECO:0000313" key="5">
    <source>
        <dbReference type="EMBL" id="MFC6707368.1"/>
    </source>
</evidence>
<dbReference type="NCBIfam" id="TIGR01809">
    <property type="entry name" value="Shik-DH-AROM"/>
    <property type="match status" value="1"/>
</dbReference>
<dbReference type="Gene3D" id="3.40.50.720">
    <property type="entry name" value="NAD(P)-binding Rossmann-like Domain"/>
    <property type="match status" value="1"/>
</dbReference>
<dbReference type="CDD" id="cd01065">
    <property type="entry name" value="NAD_bind_Shikimate_DH"/>
    <property type="match status" value="1"/>
</dbReference>
<keyword evidence="2" id="KW-0057">Aromatic amino acid biosynthesis</keyword>
<dbReference type="PANTHER" id="PTHR21089:SF1">
    <property type="entry name" value="BIFUNCTIONAL 3-DEHYDROQUINATE DEHYDRATASE_SHIKIMATE DEHYDROGENASE, CHLOROPLASTIC"/>
    <property type="match status" value="1"/>
</dbReference>
<evidence type="ECO:0000259" key="4">
    <source>
        <dbReference type="Pfam" id="PF18317"/>
    </source>
</evidence>
<dbReference type="InterPro" id="IPR013708">
    <property type="entry name" value="Shikimate_DH-bd_N"/>
</dbReference>